<keyword evidence="3 6" id="KW-0547">Nucleotide-binding</keyword>
<feature type="binding site" evidence="6">
    <location>
        <position position="72"/>
    </location>
    <ligand>
        <name>ATP</name>
        <dbReference type="ChEBI" id="CHEBI:30616"/>
    </ligand>
</feature>
<keyword evidence="10" id="KW-1185">Reference proteome</keyword>
<evidence type="ECO:0000256" key="5">
    <source>
        <dbReference type="ARBA" id="ARBA00022840"/>
    </source>
</evidence>
<evidence type="ECO:0000313" key="9">
    <source>
        <dbReference type="EMBL" id="SZX64934.1"/>
    </source>
</evidence>
<sequence>MGACLSCGSHREVAPAPEAPHRAGHSVFGKDTEDVHAVYEFGKFLGRGRFGSTRLVTNTATGEQLACKSIAKHKLLKEQELMQEIQIMQHLAGHPNVVQLRSVHEDAASVHLVMELCRGGELADVILQRKQQFAESEAAAIMRTIAEAVAHCHASSVVHRDIKPENFLLLNSSEPAALQLADFGLSAFVSEGQRLSDVVGSDYYMAPEVHARSYGREADMWSCGVILYLLLSVSLPFIGATQQEVKEAVREGEYELERGVWKDVSEHAKDCVRRMLHVDPAQRATAQEVLSHPWLQGMARQQSADCWVTV</sequence>
<dbReference type="FunFam" id="3.30.200.20:FF:000042">
    <property type="entry name" value="Aurora kinase A"/>
    <property type="match status" value="1"/>
</dbReference>
<name>A0A383VJU4_TETOB</name>
<dbReference type="PANTHER" id="PTHR24349">
    <property type="entry name" value="SERINE/THREONINE-PROTEIN KINASE"/>
    <property type="match status" value="1"/>
</dbReference>
<dbReference type="SMART" id="SM00220">
    <property type="entry name" value="S_TKc"/>
    <property type="match status" value="1"/>
</dbReference>
<dbReference type="CDD" id="cd05117">
    <property type="entry name" value="STKc_CAMK"/>
    <property type="match status" value="1"/>
</dbReference>
<dbReference type="AlphaFoldDB" id="A0A383VJU4"/>
<dbReference type="Gene3D" id="1.10.510.10">
    <property type="entry name" value="Transferase(Phosphotransferase) domain 1"/>
    <property type="match status" value="1"/>
</dbReference>
<keyword evidence="4" id="KW-0418">Kinase</keyword>
<evidence type="ECO:0000256" key="3">
    <source>
        <dbReference type="ARBA" id="ARBA00022741"/>
    </source>
</evidence>
<evidence type="ECO:0000256" key="1">
    <source>
        <dbReference type="ARBA" id="ARBA00022527"/>
    </source>
</evidence>
<dbReference type="InterPro" id="IPR008271">
    <property type="entry name" value="Ser/Thr_kinase_AS"/>
</dbReference>
<dbReference type="InterPro" id="IPR017441">
    <property type="entry name" value="Protein_kinase_ATP_BS"/>
</dbReference>
<keyword evidence="1 7" id="KW-0723">Serine/threonine-protein kinase</keyword>
<dbReference type="SUPFAM" id="SSF56112">
    <property type="entry name" value="Protein kinase-like (PK-like)"/>
    <property type="match status" value="1"/>
</dbReference>
<dbReference type="FunFam" id="1.10.510.10:FF:000571">
    <property type="entry name" value="Maternal embryonic leucine zipper kinase"/>
    <property type="match status" value="1"/>
</dbReference>
<evidence type="ECO:0000256" key="6">
    <source>
        <dbReference type="PROSITE-ProRule" id="PRU10141"/>
    </source>
</evidence>
<evidence type="ECO:0000256" key="7">
    <source>
        <dbReference type="RuleBase" id="RU000304"/>
    </source>
</evidence>
<dbReference type="InterPro" id="IPR011009">
    <property type="entry name" value="Kinase-like_dom_sf"/>
</dbReference>
<evidence type="ECO:0000313" key="10">
    <source>
        <dbReference type="Proteomes" id="UP000256970"/>
    </source>
</evidence>
<keyword evidence="5 6" id="KW-0067">ATP-binding</keyword>
<protein>
    <recommendedName>
        <fullName evidence="8">Protein kinase domain-containing protein</fullName>
    </recommendedName>
</protein>
<gene>
    <name evidence="9" type="ORF">BQ4739_LOCUS5409</name>
</gene>
<dbReference type="Proteomes" id="UP000256970">
    <property type="component" value="Unassembled WGS sequence"/>
</dbReference>
<reference evidence="9 10" key="1">
    <citation type="submission" date="2016-10" db="EMBL/GenBank/DDBJ databases">
        <authorList>
            <person name="Cai Z."/>
        </authorList>
    </citation>
    <scope>NUCLEOTIDE SEQUENCE [LARGE SCALE GENOMIC DNA]</scope>
</reference>
<dbReference type="GO" id="GO:0004674">
    <property type="term" value="F:protein serine/threonine kinase activity"/>
    <property type="evidence" value="ECO:0007669"/>
    <property type="project" value="UniProtKB-KW"/>
</dbReference>
<dbReference type="InterPro" id="IPR000719">
    <property type="entry name" value="Prot_kinase_dom"/>
</dbReference>
<keyword evidence="2" id="KW-0808">Transferase</keyword>
<dbReference type="PROSITE" id="PS00107">
    <property type="entry name" value="PROTEIN_KINASE_ATP"/>
    <property type="match status" value="1"/>
</dbReference>
<evidence type="ECO:0000256" key="4">
    <source>
        <dbReference type="ARBA" id="ARBA00022777"/>
    </source>
</evidence>
<dbReference type="Gene3D" id="3.30.200.20">
    <property type="entry name" value="Phosphorylase Kinase, domain 1"/>
    <property type="match status" value="1"/>
</dbReference>
<evidence type="ECO:0000259" key="8">
    <source>
        <dbReference type="PROSITE" id="PS50011"/>
    </source>
</evidence>
<dbReference type="GO" id="GO:0005524">
    <property type="term" value="F:ATP binding"/>
    <property type="evidence" value="ECO:0007669"/>
    <property type="project" value="UniProtKB-UniRule"/>
</dbReference>
<dbReference type="PROSITE" id="PS00108">
    <property type="entry name" value="PROTEIN_KINASE_ST"/>
    <property type="match status" value="1"/>
</dbReference>
<organism evidence="9 10">
    <name type="scientific">Tetradesmus obliquus</name>
    <name type="common">Green alga</name>
    <name type="synonym">Acutodesmus obliquus</name>
    <dbReference type="NCBI Taxonomy" id="3088"/>
    <lineage>
        <taxon>Eukaryota</taxon>
        <taxon>Viridiplantae</taxon>
        <taxon>Chlorophyta</taxon>
        <taxon>core chlorophytes</taxon>
        <taxon>Chlorophyceae</taxon>
        <taxon>CS clade</taxon>
        <taxon>Sphaeropleales</taxon>
        <taxon>Scenedesmaceae</taxon>
        <taxon>Tetradesmus</taxon>
    </lineage>
</organism>
<evidence type="ECO:0000256" key="2">
    <source>
        <dbReference type="ARBA" id="ARBA00022679"/>
    </source>
</evidence>
<dbReference type="InterPro" id="IPR050205">
    <property type="entry name" value="CDPK_Ser/Thr_kinases"/>
</dbReference>
<proteinExistence type="inferred from homology"/>
<dbReference type="PROSITE" id="PS50011">
    <property type="entry name" value="PROTEIN_KINASE_DOM"/>
    <property type="match status" value="1"/>
</dbReference>
<dbReference type="EMBL" id="FNXT01000505">
    <property type="protein sequence ID" value="SZX64934.1"/>
    <property type="molecule type" value="Genomic_DNA"/>
</dbReference>
<accession>A0A383VJU4</accession>
<comment type="similarity">
    <text evidence="7">Belongs to the protein kinase superfamily.</text>
</comment>
<dbReference type="Pfam" id="PF00069">
    <property type="entry name" value="Pkinase"/>
    <property type="match status" value="1"/>
</dbReference>
<dbReference type="STRING" id="3088.A0A383VJU4"/>
<feature type="domain" description="Protein kinase" evidence="8">
    <location>
        <begin position="39"/>
        <end position="295"/>
    </location>
</feature>